<sequence length="327" mass="37162">MIALLLLDCLSLVYVGRIYIPLPPTLLVSVIPFISVLTIASVSTIGNPLGCEVVHVWGDDHLAWKRRRLFGGVQRVAIPPEGMIASARDILKSTLIHLEPLDLVGSDLCSLSDIPLRVRVEEVYFQDQDFLLSVWGIVSWIRVEGRLVRGFRYTRYGSAGRHGRSVHGPPWLLSRRLWLAQAGDRCASGNHHMYYTGILRSLPPVVAQAVVADDTHNARMDRIEQCMRQMRSVRWIKSFWDDFGGMPVASLPAKFRMPDIESGAAQRWFASLESSRRRTWDDLAQEFLRQFSFNTVVDVSRRELEAPEAEDRGVSFFFHFPLAREDS</sequence>
<evidence type="ECO:0000259" key="1">
    <source>
        <dbReference type="Pfam" id="PF03732"/>
    </source>
</evidence>
<organism evidence="2 3">
    <name type="scientific">Vitis vinifera</name>
    <name type="common">Grape</name>
    <dbReference type="NCBI Taxonomy" id="29760"/>
    <lineage>
        <taxon>Eukaryota</taxon>
        <taxon>Viridiplantae</taxon>
        <taxon>Streptophyta</taxon>
        <taxon>Embryophyta</taxon>
        <taxon>Tracheophyta</taxon>
        <taxon>Spermatophyta</taxon>
        <taxon>Magnoliopsida</taxon>
        <taxon>eudicotyledons</taxon>
        <taxon>Gunneridae</taxon>
        <taxon>Pentapetalae</taxon>
        <taxon>rosids</taxon>
        <taxon>Vitales</taxon>
        <taxon>Vitaceae</taxon>
        <taxon>Viteae</taxon>
        <taxon>Vitis</taxon>
    </lineage>
</organism>
<dbReference type="Proteomes" id="UP000288805">
    <property type="component" value="Unassembled WGS sequence"/>
</dbReference>
<evidence type="ECO:0000313" key="3">
    <source>
        <dbReference type="Proteomes" id="UP000288805"/>
    </source>
</evidence>
<protein>
    <recommendedName>
        <fullName evidence="1">Retrotransposon gag domain-containing protein</fullName>
    </recommendedName>
</protein>
<comment type="caution">
    <text evidence="2">The sequence shown here is derived from an EMBL/GenBank/DDBJ whole genome shotgun (WGS) entry which is preliminary data.</text>
</comment>
<gene>
    <name evidence="2" type="ORF">CK203_103507</name>
</gene>
<evidence type="ECO:0000313" key="2">
    <source>
        <dbReference type="EMBL" id="RVW25524.1"/>
    </source>
</evidence>
<accession>A0A438CQN6</accession>
<proteinExistence type="predicted"/>
<reference evidence="2 3" key="1">
    <citation type="journal article" date="2018" name="PLoS Genet.">
        <title>Population sequencing reveals clonal diversity and ancestral inbreeding in the grapevine cultivar Chardonnay.</title>
        <authorList>
            <person name="Roach M.J."/>
            <person name="Johnson D.L."/>
            <person name="Bohlmann J."/>
            <person name="van Vuuren H.J."/>
            <person name="Jones S.J."/>
            <person name="Pretorius I.S."/>
            <person name="Schmidt S.A."/>
            <person name="Borneman A.R."/>
        </authorList>
    </citation>
    <scope>NUCLEOTIDE SEQUENCE [LARGE SCALE GENOMIC DNA]</scope>
    <source>
        <strain evidence="3">cv. Chardonnay</strain>
        <tissue evidence="2">Leaf</tissue>
    </source>
</reference>
<dbReference type="InterPro" id="IPR005162">
    <property type="entry name" value="Retrotrans_gag_dom"/>
</dbReference>
<dbReference type="Pfam" id="PF03732">
    <property type="entry name" value="Retrotrans_gag"/>
    <property type="match status" value="1"/>
</dbReference>
<dbReference type="AlphaFoldDB" id="A0A438CQN6"/>
<dbReference type="EMBL" id="QGNW01002085">
    <property type="protein sequence ID" value="RVW25524.1"/>
    <property type="molecule type" value="Genomic_DNA"/>
</dbReference>
<name>A0A438CQN6_VITVI</name>
<feature type="domain" description="Retrotransposon gag" evidence="1">
    <location>
        <begin position="262"/>
        <end position="305"/>
    </location>
</feature>